<keyword evidence="1" id="KW-1133">Transmembrane helix</keyword>
<organism evidence="3 4">
    <name type="scientific">Testicularia cyperi</name>
    <dbReference type="NCBI Taxonomy" id="1882483"/>
    <lineage>
        <taxon>Eukaryota</taxon>
        <taxon>Fungi</taxon>
        <taxon>Dikarya</taxon>
        <taxon>Basidiomycota</taxon>
        <taxon>Ustilaginomycotina</taxon>
        <taxon>Ustilaginomycetes</taxon>
        <taxon>Ustilaginales</taxon>
        <taxon>Anthracoideaceae</taxon>
        <taxon>Testicularia</taxon>
    </lineage>
</organism>
<evidence type="ECO:0000256" key="1">
    <source>
        <dbReference type="SAM" id="Phobius"/>
    </source>
</evidence>
<feature type="transmembrane region" description="Helical" evidence="1">
    <location>
        <begin position="15"/>
        <end position="34"/>
    </location>
</feature>
<evidence type="ECO:0000313" key="3">
    <source>
        <dbReference type="EMBL" id="PWZ00974.1"/>
    </source>
</evidence>
<sequence>MIAAGPSRPVLTAAWMYRLALSTPLLGMCYRKSVRPMPGKMFKRAEIGNTEESIGIQMRRERSTKT</sequence>
<gene>
    <name evidence="3" type="ORF">BCV70DRAFT_86349</name>
</gene>
<proteinExistence type="predicted"/>
<keyword evidence="1" id="KW-0472">Membrane</keyword>
<evidence type="ECO:0008006" key="5">
    <source>
        <dbReference type="Google" id="ProtNLM"/>
    </source>
</evidence>
<accession>A0A317XRI9</accession>
<reference evidence="3 4" key="1">
    <citation type="journal article" date="2018" name="Mol. Biol. Evol.">
        <title>Broad Genomic Sampling Reveals a Smut Pathogenic Ancestry of the Fungal Clade Ustilaginomycotina.</title>
        <authorList>
            <person name="Kijpornyongpan T."/>
            <person name="Mondo S.J."/>
            <person name="Barry K."/>
            <person name="Sandor L."/>
            <person name="Lee J."/>
            <person name="Lipzen A."/>
            <person name="Pangilinan J."/>
            <person name="LaButti K."/>
            <person name="Hainaut M."/>
            <person name="Henrissat B."/>
            <person name="Grigoriev I.V."/>
            <person name="Spatafora J.W."/>
            <person name="Aime M.C."/>
        </authorList>
    </citation>
    <scope>NUCLEOTIDE SEQUENCE [LARGE SCALE GENOMIC DNA]</scope>
    <source>
        <strain evidence="3 4">MCA 3645</strain>
    </source>
</reference>
<evidence type="ECO:0000313" key="4">
    <source>
        <dbReference type="Proteomes" id="UP000246740"/>
    </source>
</evidence>
<dbReference type="AlphaFoldDB" id="A0A317XRI9"/>
<keyword evidence="4" id="KW-1185">Reference proteome</keyword>
<evidence type="ECO:0000256" key="2">
    <source>
        <dbReference type="SAM" id="SignalP"/>
    </source>
</evidence>
<name>A0A317XRI9_9BASI</name>
<feature type="signal peptide" evidence="2">
    <location>
        <begin position="1"/>
        <end position="22"/>
    </location>
</feature>
<keyword evidence="1" id="KW-0812">Transmembrane</keyword>
<dbReference type="InParanoid" id="A0A317XRI9"/>
<dbReference type="EMBL" id="KZ819191">
    <property type="protein sequence ID" value="PWZ00974.1"/>
    <property type="molecule type" value="Genomic_DNA"/>
</dbReference>
<protein>
    <recommendedName>
        <fullName evidence="5">Secreted protein</fullName>
    </recommendedName>
</protein>
<keyword evidence="2" id="KW-0732">Signal</keyword>
<feature type="chain" id="PRO_5016252045" description="Secreted protein" evidence="2">
    <location>
        <begin position="23"/>
        <end position="66"/>
    </location>
</feature>
<dbReference type="Proteomes" id="UP000246740">
    <property type="component" value="Unassembled WGS sequence"/>
</dbReference>